<evidence type="ECO:0000313" key="2">
    <source>
        <dbReference type="Proteomes" id="UP000010388"/>
    </source>
</evidence>
<proteinExistence type="predicted"/>
<name>K9P4N8_CYAGP</name>
<evidence type="ECO:0000313" key="1">
    <source>
        <dbReference type="EMBL" id="AFY27948.1"/>
    </source>
</evidence>
<dbReference type="AlphaFoldDB" id="K9P4N8"/>
<accession>K9P4N8</accession>
<reference evidence="2" key="1">
    <citation type="journal article" date="2013" name="Proc. Natl. Acad. Sci. U.S.A.">
        <title>Improving the coverage of the cyanobacterial phylum using diversity-driven genome sequencing.</title>
        <authorList>
            <person name="Shih P.M."/>
            <person name="Wu D."/>
            <person name="Latifi A."/>
            <person name="Axen S.D."/>
            <person name="Fewer D.P."/>
            <person name="Talla E."/>
            <person name="Calteau A."/>
            <person name="Cai F."/>
            <person name="Tandeau de Marsac N."/>
            <person name="Rippka R."/>
            <person name="Herdman M."/>
            <person name="Sivonen K."/>
            <person name="Coursin T."/>
            <person name="Laurent T."/>
            <person name="Goodwin L."/>
            <person name="Nolan M."/>
            <person name="Davenport K.W."/>
            <person name="Han C.S."/>
            <person name="Rubin E.M."/>
            <person name="Eisen J.A."/>
            <person name="Woyke T."/>
            <person name="Gugger M."/>
            <person name="Kerfeld C.A."/>
        </authorList>
    </citation>
    <scope>NUCLEOTIDE SEQUENCE [LARGE SCALE GENOMIC DNA]</scope>
    <source>
        <strain evidence="2">ATCC 27147 / PCC 6307</strain>
    </source>
</reference>
<dbReference type="HOGENOM" id="CLU_3042560_0_0_3"/>
<dbReference type="KEGG" id="cgc:Cyagr_0761"/>
<protein>
    <submittedName>
        <fullName evidence="1">Uncharacterized protein</fullName>
    </submittedName>
</protein>
<sequence>MADLLTHPQRQPSSHGFILALGDGMEPALMEALTLQPSRASSPLKSGVVGIRRA</sequence>
<dbReference type="EMBL" id="CP003495">
    <property type="protein sequence ID" value="AFY27948.1"/>
    <property type="molecule type" value="Genomic_DNA"/>
</dbReference>
<organism evidence="1 2">
    <name type="scientific">Cyanobium gracile (strain ATCC 27147 / PCC 6307)</name>
    <dbReference type="NCBI Taxonomy" id="292564"/>
    <lineage>
        <taxon>Bacteria</taxon>
        <taxon>Bacillati</taxon>
        <taxon>Cyanobacteriota</taxon>
        <taxon>Cyanophyceae</taxon>
        <taxon>Synechococcales</taxon>
        <taxon>Prochlorococcaceae</taxon>
        <taxon>Cyanobium</taxon>
    </lineage>
</organism>
<gene>
    <name evidence="1" type="ordered locus">Cyagr_0761</name>
</gene>
<dbReference type="Proteomes" id="UP000010388">
    <property type="component" value="Chromosome"/>
</dbReference>